<evidence type="ECO:0000256" key="1">
    <source>
        <dbReference type="SAM" id="MobiDB-lite"/>
    </source>
</evidence>
<dbReference type="HOGENOM" id="CLU_3173467_0_0_7"/>
<reference evidence="2 3" key="1">
    <citation type="journal article" date="2011" name="Mol. Biol. Evol.">
        <title>Comparative genomic analysis of fruiting body formation in Myxococcales.</title>
        <authorList>
            <person name="Huntley S."/>
            <person name="Hamann N."/>
            <person name="Wegener-Feldbrugge S."/>
            <person name="Treuner-Lange A."/>
            <person name="Kube M."/>
            <person name="Reinhardt R."/>
            <person name="Klages S."/>
            <person name="Muller R."/>
            <person name="Ronning C.M."/>
            <person name="Nierman W.C."/>
            <person name="Sogaard-Andersen L."/>
        </authorList>
    </citation>
    <scope>NUCLEOTIDE SEQUENCE [LARGE SCALE GENOMIC DNA]</scope>
    <source>
        <strain evidence="2 3">DW4/3-1</strain>
    </source>
</reference>
<feature type="region of interest" description="Disordered" evidence="1">
    <location>
        <begin position="26"/>
        <end position="47"/>
    </location>
</feature>
<dbReference type="EMBL" id="CP002271">
    <property type="protein sequence ID" value="ADO68516.1"/>
    <property type="molecule type" value="Genomic_DNA"/>
</dbReference>
<evidence type="ECO:0000313" key="3">
    <source>
        <dbReference type="Proteomes" id="UP000001351"/>
    </source>
</evidence>
<name>E3FWK3_STIAD</name>
<proteinExistence type="predicted"/>
<organism evidence="2 3">
    <name type="scientific">Stigmatella aurantiaca (strain DW4/3-1)</name>
    <dbReference type="NCBI Taxonomy" id="378806"/>
    <lineage>
        <taxon>Bacteria</taxon>
        <taxon>Pseudomonadati</taxon>
        <taxon>Myxococcota</taxon>
        <taxon>Myxococcia</taxon>
        <taxon>Myxococcales</taxon>
        <taxon>Cystobacterineae</taxon>
        <taxon>Archangiaceae</taxon>
        <taxon>Stigmatella</taxon>
    </lineage>
</organism>
<keyword evidence="3" id="KW-1185">Reference proteome</keyword>
<dbReference type="STRING" id="378806.STAUR_0712"/>
<gene>
    <name evidence="2" type="ordered locus">STAUR_0712</name>
</gene>
<sequence length="47" mass="5002">MALLFPLRGSGFHELNRGAFKALGGYNKFDDTPRANGEPGQDGHLAG</sequence>
<accession>E3FWK3</accession>
<dbReference type="KEGG" id="sur:STAUR_0712"/>
<evidence type="ECO:0000313" key="2">
    <source>
        <dbReference type="EMBL" id="ADO68516.1"/>
    </source>
</evidence>
<protein>
    <submittedName>
        <fullName evidence="2">Conserved uncharacterized protein</fullName>
    </submittedName>
</protein>
<dbReference type="AlphaFoldDB" id="E3FWK3"/>
<dbReference type="Proteomes" id="UP000001351">
    <property type="component" value="Chromosome"/>
</dbReference>